<dbReference type="InterPro" id="IPR011330">
    <property type="entry name" value="Glyco_hydro/deAcase_b/a-brl"/>
</dbReference>
<keyword evidence="2" id="KW-0378">Hydrolase</keyword>
<feature type="domain" description="NodB homology" evidence="3">
    <location>
        <begin position="30"/>
        <end position="102"/>
    </location>
</feature>
<gene>
    <name evidence="4" type="ORF">GCM10023093_06400</name>
</gene>
<dbReference type="SUPFAM" id="SSF88713">
    <property type="entry name" value="Glycoside hydrolase/deacetylase"/>
    <property type="match status" value="1"/>
</dbReference>
<dbReference type="PANTHER" id="PTHR10587:SF133">
    <property type="entry name" value="CHITIN DEACETYLASE 1-RELATED"/>
    <property type="match status" value="1"/>
</dbReference>
<dbReference type="Gene3D" id="3.20.20.370">
    <property type="entry name" value="Glycoside hydrolase/deacetylase"/>
    <property type="match status" value="1"/>
</dbReference>
<keyword evidence="1" id="KW-0479">Metal-binding</keyword>
<dbReference type="PROSITE" id="PS51677">
    <property type="entry name" value="NODB"/>
    <property type="match status" value="1"/>
</dbReference>
<keyword evidence="5" id="KW-1185">Reference proteome</keyword>
<evidence type="ECO:0000256" key="1">
    <source>
        <dbReference type="ARBA" id="ARBA00022723"/>
    </source>
</evidence>
<evidence type="ECO:0000256" key="2">
    <source>
        <dbReference type="ARBA" id="ARBA00022801"/>
    </source>
</evidence>
<evidence type="ECO:0000259" key="3">
    <source>
        <dbReference type="PROSITE" id="PS51677"/>
    </source>
</evidence>
<dbReference type="RefSeq" id="WP_345078448.1">
    <property type="nucleotide sequence ID" value="NZ_BAABFA010000005.1"/>
</dbReference>
<dbReference type="Pfam" id="PF01522">
    <property type="entry name" value="Polysacc_deac_1"/>
    <property type="match status" value="1"/>
</dbReference>
<accession>A0ABP8N5B7</accession>
<dbReference type="PANTHER" id="PTHR10587">
    <property type="entry name" value="GLYCOSYL TRANSFERASE-RELATED"/>
    <property type="match status" value="1"/>
</dbReference>
<dbReference type="InterPro" id="IPR050248">
    <property type="entry name" value="Polysacc_deacetylase_ArnD"/>
</dbReference>
<sequence length="210" mass="24087">MASYWVKNPGWLKCFFPAGMVWDHSQHTADTVYITFDDGPHPQITPFVLDELKKYDAHATFFCVGNNVARYPDTYKTVLAAGHRTGNHTYNHLNGWKTTADHYIRNIHQAAKHIDSPLFRPPYGRIKLSQYHKLAKRGTGWKVYMWDILSGDFDNTITPQQCADNVIAHIVPGSIVVFHDSEKAWERLRHALPAVLQYCHSKGWRMAALP</sequence>
<reference evidence="5" key="1">
    <citation type="journal article" date="2019" name="Int. J. Syst. Evol. Microbiol.">
        <title>The Global Catalogue of Microorganisms (GCM) 10K type strain sequencing project: providing services to taxonomists for standard genome sequencing and annotation.</title>
        <authorList>
            <consortium name="The Broad Institute Genomics Platform"/>
            <consortium name="The Broad Institute Genome Sequencing Center for Infectious Disease"/>
            <person name="Wu L."/>
            <person name="Ma J."/>
        </authorList>
    </citation>
    <scope>NUCLEOTIDE SEQUENCE [LARGE SCALE GENOMIC DNA]</scope>
    <source>
        <strain evidence="5">JCM 32105</strain>
    </source>
</reference>
<comment type="caution">
    <text evidence="4">The sequence shown here is derived from an EMBL/GenBank/DDBJ whole genome shotgun (WGS) entry which is preliminary data.</text>
</comment>
<proteinExistence type="predicted"/>
<protein>
    <submittedName>
        <fullName evidence="4">Polysaccharide deacetylase family protein</fullName>
    </submittedName>
</protein>
<dbReference type="EMBL" id="BAABFA010000005">
    <property type="protein sequence ID" value="GAA4461556.1"/>
    <property type="molecule type" value="Genomic_DNA"/>
</dbReference>
<evidence type="ECO:0000313" key="4">
    <source>
        <dbReference type="EMBL" id="GAA4461556.1"/>
    </source>
</evidence>
<name>A0ABP8N5B7_9BACT</name>
<dbReference type="Proteomes" id="UP001500067">
    <property type="component" value="Unassembled WGS sequence"/>
</dbReference>
<evidence type="ECO:0000313" key="5">
    <source>
        <dbReference type="Proteomes" id="UP001500067"/>
    </source>
</evidence>
<organism evidence="4 5">
    <name type="scientific">Nemorincola caseinilytica</name>
    <dbReference type="NCBI Taxonomy" id="2054315"/>
    <lineage>
        <taxon>Bacteria</taxon>
        <taxon>Pseudomonadati</taxon>
        <taxon>Bacteroidota</taxon>
        <taxon>Chitinophagia</taxon>
        <taxon>Chitinophagales</taxon>
        <taxon>Chitinophagaceae</taxon>
        <taxon>Nemorincola</taxon>
    </lineage>
</organism>
<dbReference type="InterPro" id="IPR002509">
    <property type="entry name" value="NODB_dom"/>
</dbReference>